<gene>
    <name evidence="1" type="ORF">ACWI_29510</name>
</gene>
<dbReference type="OrthoDB" id="9813379at2"/>
<protein>
    <recommendedName>
        <fullName evidence="3">DUF192 domain-containing protein</fullName>
    </recommendedName>
</protein>
<organism evidence="1 2">
    <name type="scientific">Acetobacterium wieringae</name>
    <dbReference type="NCBI Taxonomy" id="52694"/>
    <lineage>
        <taxon>Bacteria</taxon>
        <taxon>Bacillati</taxon>
        <taxon>Bacillota</taxon>
        <taxon>Clostridia</taxon>
        <taxon>Eubacteriales</taxon>
        <taxon>Eubacteriaceae</taxon>
        <taxon>Acetobacterium</taxon>
    </lineage>
</organism>
<evidence type="ECO:0000313" key="1">
    <source>
        <dbReference type="EMBL" id="OFV69496.1"/>
    </source>
</evidence>
<dbReference type="InterPro" id="IPR003795">
    <property type="entry name" value="DUF192"/>
</dbReference>
<proteinExistence type="predicted"/>
<name>A0A1F2PFM9_9FIRM</name>
<dbReference type="PANTHER" id="PTHR37953">
    <property type="entry name" value="UPF0127 PROTEIN MJ1496"/>
    <property type="match status" value="1"/>
</dbReference>
<dbReference type="PANTHER" id="PTHR37953:SF1">
    <property type="entry name" value="UPF0127 PROTEIN MJ1496"/>
    <property type="match status" value="1"/>
</dbReference>
<dbReference type="Proteomes" id="UP000176244">
    <property type="component" value="Unassembled WGS sequence"/>
</dbReference>
<dbReference type="Gene3D" id="2.60.120.1140">
    <property type="entry name" value="Protein of unknown function DUF192"/>
    <property type="match status" value="1"/>
</dbReference>
<evidence type="ECO:0000313" key="2">
    <source>
        <dbReference type="Proteomes" id="UP000176244"/>
    </source>
</evidence>
<dbReference type="Pfam" id="PF02643">
    <property type="entry name" value="DUF192"/>
    <property type="match status" value="1"/>
</dbReference>
<evidence type="ECO:0008006" key="3">
    <source>
        <dbReference type="Google" id="ProtNLM"/>
    </source>
</evidence>
<accession>A0A1F2PFM9</accession>
<dbReference type="STRING" id="52694.ACWI_29510"/>
<dbReference type="EMBL" id="LKEU01000039">
    <property type="protein sequence ID" value="OFV69496.1"/>
    <property type="molecule type" value="Genomic_DNA"/>
</dbReference>
<dbReference type="AlphaFoldDB" id="A0A1F2PFM9"/>
<dbReference type="InterPro" id="IPR038695">
    <property type="entry name" value="Saro_0823-like_sf"/>
</dbReference>
<comment type="caution">
    <text evidence="1">The sequence shown here is derived from an EMBL/GenBank/DDBJ whole genome shotgun (WGS) entry which is preliminary data.</text>
</comment>
<reference evidence="1 2" key="1">
    <citation type="submission" date="2015-09" db="EMBL/GenBank/DDBJ databases">
        <title>Genome sequence of Acetobacterium wieringae DSM 1911.</title>
        <authorList>
            <person name="Poehlein A."/>
            <person name="Bengelsdorf F.R."/>
            <person name="Schiel-Bengelsdorf B."/>
            <person name="Duerre P."/>
            <person name="Daniel R."/>
        </authorList>
    </citation>
    <scope>NUCLEOTIDE SEQUENCE [LARGE SCALE GENOMIC DNA]</scope>
    <source>
        <strain evidence="1 2">DSM 1911</strain>
    </source>
</reference>
<dbReference type="RefSeq" id="WP_070372216.1">
    <property type="nucleotide sequence ID" value="NZ_LKEU01000039.1"/>
</dbReference>
<sequence>MKTCRIFKNDTLLFSEIQVADNFVTRLVGLLRTTELADNQGLLLKKCNQVHTFGMKFPIDVIFFSKDGKILHLEHHMRPGKVSPHVKNAYWVLELQSGSCQKYHLEINQRLVVSQ</sequence>